<dbReference type="InterPro" id="IPR011006">
    <property type="entry name" value="CheY-like_superfamily"/>
</dbReference>
<dbReference type="PROSITE" id="PS50113">
    <property type="entry name" value="PAC"/>
    <property type="match status" value="2"/>
</dbReference>
<dbReference type="SUPFAM" id="SSF55785">
    <property type="entry name" value="PYP-like sensor domain (PAS domain)"/>
    <property type="match status" value="2"/>
</dbReference>
<dbReference type="PROSITE" id="PS50110">
    <property type="entry name" value="RESPONSE_REGULATORY"/>
    <property type="match status" value="1"/>
</dbReference>
<organism evidence="10 11">
    <name type="scientific">Pseudomonas quercus</name>
    <dbReference type="NCBI Taxonomy" id="2722792"/>
    <lineage>
        <taxon>Bacteria</taxon>
        <taxon>Pseudomonadati</taxon>
        <taxon>Pseudomonadota</taxon>
        <taxon>Gammaproteobacteria</taxon>
        <taxon>Pseudomonadales</taxon>
        <taxon>Pseudomonadaceae</taxon>
        <taxon>Pseudomonas</taxon>
    </lineage>
</organism>
<feature type="domain" description="PAC" evidence="9">
    <location>
        <begin position="120"/>
        <end position="173"/>
    </location>
</feature>
<dbReference type="PANTHER" id="PTHR43065:SF42">
    <property type="entry name" value="TWO-COMPONENT SENSOR PPRA"/>
    <property type="match status" value="1"/>
</dbReference>
<dbReference type="InterPro" id="IPR000014">
    <property type="entry name" value="PAS"/>
</dbReference>
<protein>
    <recommendedName>
        <fullName evidence="2">histidine kinase</fullName>
        <ecNumber evidence="2">2.7.13.3</ecNumber>
    </recommendedName>
</protein>
<evidence type="ECO:0000256" key="2">
    <source>
        <dbReference type="ARBA" id="ARBA00012438"/>
    </source>
</evidence>
<dbReference type="Gene3D" id="3.40.50.2300">
    <property type="match status" value="1"/>
</dbReference>
<dbReference type="SMART" id="SM00388">
    <property type="entry name" value="HisKA"/>
    <property type="match status" value="1"/>
</dbReference>
<evidence type="ECO:0000313" key="11">
    <source>
        <dbReference type="Proteomes" id="UP000746535"/>
    </source>
</evidence>
<dbReference type="SUPFAM" id="SSF47384">
    <property type="entry name" value="Homodimeric domain of signal transducing histidine kinase"/>
    <property type="match status" value="1"/>
</dbReference>
<dbReference type="Pfam" id="PF01590">
    <property type="entry name" value="GAF"/>
    <property type="match status" value="1"/>
</dbReference>
<dbReference type="InterPro" id="IPR036890">
    <property type="entry name" value="HATPase_C_sf"/>
</dbReference>
<dbReference type="Pfam" id="PF00072">
    <property type="entry name" value="Response_reg"/>
    <property type="match status" value="1"/>
</dbReference>
<dbReference type="InterPro" id="IPR000700">
    <property type="entry name" value="PAS-assoc_C"/>
</dbReference>
<evidence type="ECO:0000259" key="8">
    <source>
        <dbReference type="PROSITE" id="PS50110"/>
    </source>
</evidence>
<accession>A0ABX0YCN2</accession>
<dbReference type="PROSITE" id="PS50109">
    <property type="entry name" value="HIS_KIN"/>
    <property type="match status" value="1"/>
</dbReference>
<dbReference type="Gene3D" id="1.10.287.130">
    <property type="match status" value="1"/>
</dbReference>
<dbReference type="SUPFAM" id="SSF55781">
    <property type="entry name" value="GAF domain-like"/>
    <property type="match status" value="1"/>
</dbReference>
<gene>
    <name evidence="10" type="ORF">HBH25_03030</name>
</gene>
<dbReference type="CDD" id="cd00130">
    <property type="entry name" value="PAS"/>
    <property type="match status" value="1"/>
</dbReference>
<evidence type="ECO:0000256" key="6">
    <source>
        <dbReference type="PROSITE-ProRule" id="PRU00169"/>
    </source>
</evidence>
<dbReference type="RefSeq" id="WP_168081327.1">
    <property type="nucleotide sequence ID" value="NZ_JAAVJI010000001.1"/>
</dbReference>
<dbReference type="InterPro" id="IPR013655">
    <property type="entry name" value="PAS_fold_3"/>
</dbReference>
<comment type="catalytic activity">
    <reaction evidence="1">
        <text>ATP + protein L-histidine = ADP + protein N-phospho-L-histidine.</text>
        <dbReference type="EC" id="2.7.13.3"/>
    </reaction>
</comment>
<dbReference type="InterPro" id="IPR003661">
    <property type="entry name" value="HisK_dim/P_dom"/>
</dbReference>
<dbReference type="PANTHER" id="PTHR43065">
    <property type="entry name" value="SENSOR HISTIDINE KINASE"/>
    <property type="match status" value="1"/>
</dbReference>
<dbReference type="InterPro" id="IPR004358">
    <property type="entry name" value="Sig_transdc_His_kin-like_C"/>
</dbReference>
<dbReference type="InterPro" id="IPR035965">
    <property type="entry name" value="PAS-like_dom_sf"/>
</dbReference>
<dbReference type="InterPro" id="IPR013656">
    <property type="entry name" value="PAS_4"/>
</dbReference>
<comment type="caution">
    <text evidence="10">The sequence shown here is derived from an EMBL/GenBank/DDBJ whole genome shotgun (WGS) entry which is preliminary data.</text>
</comment>
<keyword evidence="3 6" id="KW-0597">Phosphoprotein</keyword>
<dbReference type="InterPro" id="IPR029016">
    <property type="entry name" value="GAF-like_dom_sf"/>
</dbReference>
<name>A0ABX0YCN2_9PSED</name>
<dbReference type="Proteomes" id="UP000746535">
    <property type="component" value="Unassembled WGS sequence"/>
</dbReference>
<dbReference type="Pfam" id="PF02518">
    <property type="entry name" value="HATPase_c"/>
    <property type="match status" value="1"/>
</dbReference>
<proteinExistence type="predicted"/>
<dbReference type="Pfam" id="PF08447">
    <property type="entry name" value="PAS_3"/>
    <property type="match status" value="1"/>
</dbReference>
<dbReference type="NCBIfam" id="TIGR00229">
    <property type="entry name" value="sensory_box"/>
    <property type="match status" value="1"/>
</dbReference>
<sequence length="872" mass="95308">MTPPPSVQPGSSSPPFLRGGGELGELIRRYDWTASGLGRPCDWPQSLKTVTAMLLASPVPIVLLWGDKGIMIYNDAYSVFAGGRHPRLLGSEVRKGWPEVADFNDNVMRVGLAGGTLAYKDQELTLHRSGQPEQVWMDLDYSPVCDESGQPAGVIAIVVETTQRVLGRRHIQHSEQRLRALVNATADLTYRVSPDWREMWQLDGQGLLQDNTEPTRAWLETYVAPQDLPRVRAAIDYCIAHACSFDMEHQVRRLDGSEGWVHSRAVPLRDERGDVLEWFGAATDISARKQAEDTLRSNESRLQFLDALGRETARTTDADAIMAITTRLLGEHLGISVCAYADLDADEDGFTIRGEWAASGAQSIVGHYRLSSFGALAVNNLRAGLPLILEDATTQLNAAEGAIYRQLGLVSTLCMPLVKDRRLTALMAINDRVPRVWTSQALSLLSEVAERSWAHIERARAEISRREAEERFRRDLEARVAERTEALRISQEHTRRTEQALQQAQKMEALGNLTGGIAHDFNNLLMAVLGSLELLRRRMPDNPPLLRLLDNAKAGAERGANLIARMLAFARRQELCAEPVELGELVAGMSELLQRSLGATIELDLAVGCSPAWVHTDANQLEAALLNLAVNARDAMGGQGRIVISAHPTYLNDSQGALKAGAYWCLCVADSGEGMDEQTLKRATEPFFTTKGVGKGTGLGLSMVLGLAEQCGGTLRMRSKAGKGTTAEIWLPETAPPCGVQAAVELSLAPEPSAPLALHVLAVDDDELVLTNTVELLRDLGHQVQPAHSAREAMALLETQSFDVVITDHAMPHMTGAQLAEQLKARYTQLPVVLISGYADVALGQMPDVLRLAKPFSQVQLGDVIRRALEAR</sequence>
<feature type="modified residue" description="4-aspartylphosphate" evidence="6">
    <location>
        <position position="808"/>
    </location>
</feature>
<dbReference type="Pfam" id="PF00512">
    <property type="entry name" value="HisKA"/>
    <property type="match status" value="1"/>
</dbReference>
<dbReference type="SMART" id="SM00387">
    <property type="entry name" value="HATPase_c"/>
    <property type="match status" value="1"/>
</dbReference>
<dbReference type="PRINTS" id="PR00344">
    <property type="entry name" value="BCTRLSENSOR"/>
</dbReference>
<dbReference type="InterPro" id="IPR036097">
    <property type="entry name" value="HisK_dim/P_sf"/>
</dbReference>
<evidence type="ECO:0000256" key="1">
    <source>
        <dbReference type="ARBA" id="ARBA00000085"/>
    </source>
</evidence>
<dbReference type="InterPro" id="IPR003594">
    <property type="entry name" value="HATPase_dom"/>
</dbReference>
<keyword evidence="5" id="KW-0418">Kinase</keyword>
<evidence type="ECO:0000313" key="10">
    <source>
        <dbReference type="EMBL" id="NJO99837.1"/>
    </source>
</evidence>
<dbReference type="CDD" id="cd00082">
    <property type="entry name" value="HisKA"/>
    <property type="match status" value="1"/>
</dbReference>
<evidence type="ECO:0000256" key="4">
    <source>
        <dbReference type="ARBA" id="ARBA00022679"/>
    </source>
</evidence>
<dbReference type="SMART" id="SM00448">
    <property type="entry name" value="REC"/>
    <property type="match status" value="1"/>
</dbReference>
<dbReference type="SMART" id="SM00065">
    <property type="entry name" value="GAF"/>
    <property type="match status" value="1"/>
</dbReference>
<feature type="domain" description="Histidine kinase" evidence="7">
    <location>
        <begin position="516"/>
        <end position="735"/>
    </location>
</feature>
<dbReference type="Pfam" id="PF08448">
    <property type="entry name" value="PAS_4"/>
    <property type="match status" value="1"/>
</dbReference>
<dbReference type="EC" id="2.7.13.3" evidence="2"/>
<evidence type="ECO:0000256" key="3">
    <source>
        <dbReference type="ARBA" id="ARBA00022553"/>
    </source>
</evidence>
<keyword evidence="4" id="KW-0808">Transferase</keyword>
<feature type="domain" description="PAC" evidence="9">
    <location>
        <begin position="245"/>
        <end position="297"/>
    </location>
</feature>
<dbReference type="EMBL" id="JAAVJI010000001">
    <property type="protein sequence ID" value="NJO99837.1"/>
    <property type="molecule type" value="Genomic_DNA"/>
</dbReference>
<dbReference type="SUPFAM" id="SSF52172">
    <property type="entry name" value="CheY-like"/>
    <property type="match status" value="1"/>
</dbReference>
<evidence type="ECO:0000256" key="5">
    <source>
        <dbReference type="ARBA" id="ARBA00022777"/>
    </source>
</evidence>
<reference evidence="10 11" key="1">
    <citation type="submission" date="2020-03" db="EMBL/GenBank/DDBJ databases">
        <authorList>
            <person name="Wang L."/>
            <person name="He N."/>
            <person name="Li Y."/>
            <person name="Fang Y."/>
            <person name="Zhang F."/>
        </authorList>
    </citation>
    <scope>NUCLEOTIDE SEQUENCE [LARGE SCALE GENOMIC DNA]</scope>
    <source>
        <strain evidence="11">hsmgli-8</strain>
    </source>
</reference>
<feature type="domain" description="Response regulatory" evidence="8">
    <location>
        <begin position="759"/>
        <end position="869"/>
    </location>
</feature>
<dbReference type="InterPro" id="IPR005467">
    <property type="entry name" value="His_kinase_dom"/>
</dbReference>
<evidence type="ECO:0000259" key="7">
    <source>
        <dbReference type="PROSITE" id="PS50109"/>
    </source>
</evidence>
<dbReference type="Gene3D" id="3.30.450.40">
    <property type="match status" value="1"/>
</dbReference>
<dbReference type="InterPro" id="IPR001610">
    <property type="entry name" value="PAC"/>
</dbReference>
<dbReference type="Gene3D" id="3.30.565.10">
    <property type="entry name" value="Histidine kinase-like ATPase, C-terminal domain"/>
    <property type="match status" value="1"/>
</dbReference>
<dbReference type="SUPFAM" id="SSF55874">
    <property type="entry name" value="ATPase domain of HSP90 chaperone/DNA topoisomerase II/histidine kinase"/>
    <property type="match status" value="1"/>
</dbReference>
<dbReference type="Gene3D" id="3.30.450.20">
    <property type="entry name" value="PAS domain"/>
    <property type="match status" value="2"/>
</dbReference>
<dbReference type="InterPro" id="IPR001789">
    <property type="entry name" value="Sig_transdc_resp-reg_receiver"/>
</dbReference>
<dbReference type="InterPro" id="IPR003018">
    <property type="entry name" value="GAF"/>
</dbReference>
<evidence type="ECO:0000259" key="9">
    <source>
        <dbReference type="PROSITE" id="PS50113"/>
    </source>
</evidence>
<keyword evidence="11" id="KW-1185">Reference proteome</keyword>
<dbReference type="SMART" id="SM00086">
    <property type="entry name" value="PAC"/>
    <property type="match status" value="2"/>
</dbReference>